<protein>
    <recommendedName>
        <fullName evidence="3">Lipoprotein</fullName>
    </recommendedName>
</protein>
<gene>
    <name evidence="1" type="ORF">Airi02_087550</name>
</gene>
<evidence type="ECO:0008006" key="3">
    <source>
        <dbReference type="Google" id="ProtNLM"/>
    </source>
</evidence>
<organism evidence="1 2">
    <name type="scientific">Actinoallomurus iriomotensis</name>
    <dbReference type="NCBI Taxonomy" id="478107"/>
    <lineage>
        <taxon>Bacteria</taxon>
        <taxon>Bacillati</taxon>
        <taxon>Actinomycetota</taxon>
        <taxon>Actinomycetes</taxon>
        <taxon>Streptosporangiales</taxon>
        <taxon>Thermomonosporaceae</taxon>
        <taxon>Actinoallomurus</taxon>
    </lineage>
</organism>
<accession>A0A9W6SBZ6</accession>
<name>A0A9W6SBZ6_9ACTN</name>
<comment type="caution">
    <text evidence="1">The sequence shown here is derived from an EMBL/GenBank/DDBJ whole genome shotgun (WGS) entry which is preliminary data.</text>
</comment>
<evidence type="ECO:0000313" key="1">
    <source>
        <dbReference type="EMBL" id="GLY90826.1"/>
    </source>
</evidence>
<evidence type="ECO:0000313" key="2">
    <source>
        <dbReference type="Proteomes" id="UP001165074"/>
    </source>
</evidence>
<dbReference type="AlphaFoldDB" id="A0A9W6SBZ6"/>
<dbReference type="RefSeq" id="WP_285582022.1">
    <property type="nucleotide sequence ID" value="NZ_BSTK01000018.1"/>
</dbReference>
<dbReference type="PROSITE" id="PS51257">
    <property type="entry name" value="PROKAR_LIPOPROTEIN"/>
    <property type="match status" value="1"/>
</dbReference>
<sequence>MRRILAALVPAVLVLASCTPHRPKSMLPTTVEVLAPRPDTRQVAIPSSARCAKEECRLGYADLAEWPDACSFLTQAELKAMFPQAVKFSFSPQEIHYTEGPSGAEIGAVPRARCSIGFAFQGDYVDDAGVTMNYGTIITVDVYRVGSAEQMRKDFDSERTTLDTAKPVVRHDLGAPECFQDGGWTCREKHIVFKVGFSYKALPSWERPTSDVTLKVAGRPPRTVDLAKDPDTLALQQIGSGLVRLVAAKIH</sequence>
<dbReference type="Proteomes" id="UP001165074">
    <property type="component" value="Unassembled WGS sequence"/>
</dbReference>
<proteinExistence type="predicted"/>
<dbReference type="EMBL" id="BSTK01000018">
    <property type="protein sequence ID" value="GLY90826.1"/>
    <property type="molecule type" value="Genomic_DNA"/>
</dbReference>
<reference evidence="1" key="1">
    <citation type="submission" date="2023-03" db="EMBL/GenBank/DDBJ databases">
        <title>Actinoallomurus iriomotensis NBRC 103684.</title>
        <authorList>
            <person name="Ichikawa N."/>
            <person name="Sato H."/>
            <person name="Tonouchi N."/>
        </authorList>
    </citation>
    <scope>NUCLEOTIDE SEQUENCE</scope>
    <source>
        <strain evidence="1">NBRC 103684</strain>
    </source>
</reference>
<keyword evidence="2" id="KW-1185">Reference proteome</keyword>